<feature type="compositionally biased region" description="Polar residues" evidence="1">
    <location>
        <begin position="155"/>
        <end position="187"/>
    </location>
</feature>
<dbReference type="Proteomes" id="UP001500507">
    <property type="component" value="Unassembled WGS sequence"/>
</dbReference>
<evidence type="ECO:0000256" key="2">
    <source>
        <dbReference type="SAM" id="Phobius"/>
    </source>
</evidence>
<name>A0ABN1MHZ5_9FLAO</name>
<gene>
    <name evidence="3" type="ORF">GCM10009117_19540</name>
</gene>
<dbReference type="SUPFAM" id="SSF56925">
    <property type="entry name" value="OMPA-like"/>
    <property type="match status" value="1"/>
</dbReference>
<reference evidence="3 4" key="1">
    <citation type="journal article" date="2019" name="Int. J. Syst. Evol. Microbiol.">
        <title>The Global Catalogue of Microorganisms (GCM) 10K type strain sequencing project: providing services to taxonomists for standard genome sequencing and annotation.</title>
        <authorList>
            <consortium name="The Broad Institute Genomics Platform"/>
            <consortium name="The Broad Institute Genome Sequencing Center for Infectious Disease"/>
            <person name="Wu L."/>
            <person name="Ma J."/>
        </authorList>
    </citation>
    <scope>NUCLEOTIDE SEQUENCE [LARGE SCALE GENOMIC DNA]</scope>
    <source>
        <strain evidence="3 4">JCM 16082</strain>
    </source>
</reference>
<feature type="region of interest" description="Disordered" evidence="1">
    <location>
        <begin position="155"/>
        <end position="197"/>
    </location>
</feature>
<feature type="compositionally biased region" description="Basic and acidic residues" evidence="1">
    <location>
        <begin position="90"/>
        <end position="108"/>
    </location>
</feature>
<evidence type="ECO:0008006" key="5">
    <source>
        <dbReference type="Google" id="ProtNLM"/>
    </source>
</evidence>
<accession>A0ABN1MHZ5</accession>
<feature type="region of interest" description="Disordered" evidence="1">
    <location>
        <begin position="90"/>
        <end position="115"/>
    </location>
</feature>
<evidence type="ECO:0000313" key="4">
    <source>
        <dbReference type="Proteomes" id="UP001500507"/>
    </source>
</evidence>
<sequence length="485" mass="53370">MSSKKHIDRVFQEAFKEFEETPPASNWNAISNRLHHKKKRRVLALPLWYKLGGAAAVLALLTWSVLSYFYQESPTNQIVDEKKVTPFPSNKEEIFSVSPKDSETEATSKEASSSAITTSAVEKDKFLNDNNTSLGKKSIISSSYTKVTKASQKEASNVASSTQENTSSQAIDTQQNSQKYTRENSFSVPLEKNEQEQATSIRIAQAEMNTKKDENSNTASSEKISLIEEAQKIAEAEEIVALSNTSTKRWEVKPMAAPVFYGGVGDGNAIDTRFSDNSTSSDITLAYGVNIGYAINDKLQVRTGVNQVSLSYNTQDISFNPSVGAVSLDNVTNVNAARNIEIHDGIPSTPNAMAFGEIQNRVIEPIPGSINQTLGYIEVPVELSYKLIDRKVGVNLIGGGSTLFLNDNAIGIDSEFGRTTIGEANNLNEVSFSTNVGLGLDYELMKNFKLNLEPVFKYQINAYSENPGNFRPYFFGVYSGFSFKF</sequence>
<evidence type="ECO:0000256" key="1">
    <source>
        <dbReference type="SAM" id="MobiDB-lite"/>
    </source>
</evidence>
<organism evidence="3 4">
    <name type="scientific">Gangjinia marincola</name>
    <dbReference type="NCBI Taxonomy" id="578463"/>
    <lineage>
        <taxon>Bacteria</taxon>
        <taxon>Pseudomonadati</taxon>
        <taxon>Bacteroidota</taxon>
        <taxon>Flavobacteriia</taxon>
        <taxon>Flavobacteriales</taxon>
        <taxon>Flavobacteriaceae</taxon>
        <taxon>Gangjinia</taxon>
    </lineage>
</organism>
<proteinExistence type="predicted"/>
<keyword evidence="4" id="KW-1185">Reference proteome</keyword>
<dbReference type="EMBL" id="BAAAFG010000015">
    <property type="protein sequence ID" value="GAA0872807.1"/>
    <property type="molecule type" value="Genomic_DNA"/>
</dbReference>
<keyword evidence="2" id="KW-0472">Membrane</keyword>
<keyword evidence="2" id="KW-1133">Transmembrane helix</keyword>
<keyword evidence="2" id="KW-0812">Transmembrane</keyword>
<dbReference type="RefSeq" id="WP_343766769.1">
    <property type="nucleotide sequence ID" value="NZ_BAAAFG010000015.1"/>
</dbReference>
<dbReference type="InterPro" id="IPR011250">
    <property type="entry name" value="OMP/PagP_B-barrel"/>
</dbReference>
<feature type="transmembrane region" description="Helical" evidence="2">
    <location>
        <begin position="47"/>
        <end position="70"/>
    </location>
</feature>
<evidence type="ECO:0000313" key="3">
    <source>
        <dbReference type="EMBL" id="GAA0872807.1"/>
    </source>
</evidence>
<comment type="caution">
    <text evidence="3">The sequence shown here is derived from an EMBL/GenBank/DDBJ whole genome shotgun (WGS) entry which is preliminary data.</text>
</comment>
<protein>
    <recommendedName>
        <fullName evidence="5">Outer membrane protein beta-barrel domain-containing protein</fullName>
    </recommendedName>
</protein>